<name>A0A1H2QFX7_9GAMM</name>
<protein>
    <submittedName>
        <fullName evidence="3">Pimeloyl-ACP methyl ester carboxylesterase</fullName>
    </submittedName>
</protein>
<dbReference type="RefSeq" id="WP_091811096.1">
    <property type="nucleotide sequence ID" value="NZ_FNNE01000001.1"/>
</dbReference>
<dbReference type="GO" id="GO:0047372">
    <property type="term" value="F:monoacylglycerol lipase activity"/>
    <property type="evidence" value="ECO:0007669"/>
    <property type="project" value="TreeGrafter"/>
</dbReference>
<dbReference type="Gene3D" id="3.40.50.1820">
    <property type="entry name" value="alpha/beta hydrolase"/>
    <property type="match status" value="1"/>
</dbReference>
<dbReference type="InterPro" id="IPR029058">
    <property type="entry name" value="AB_hydrolase_fold"/>
</dbReference>
<dbReference type="PROSITE" id="PS51257">
    <property type="entry name" value="PROKAR_LIPOPROTEIN"/>
    <property type="match status" value="1"/>
</dbReference>
<proteinExistence type="predicted"/>
<evidence type="ECO:0000259" key="2">
    <source>
        <dbReference type="Pfam" id="PF00561"/>
    </source>
</evidence>
<dbReference type="GO" id="GO:0016020">
    <property type="term" value="C:membrane"/>
    <property type="evidence" value="ECO:0007669"/>
    <property type="project" value="TreeGrafter"/>
</dbReference>
<dbReference type="EMBL" id="FNNE01000001">
    <property type="protein sequence ID" value="SDW05975.1"/>
    <property type="molecule type" value="Genomic_DNA"/>
</dbReference>
<evidence type="ECO:0000256" key="1">
    <source>
        <dbReference type="SAM" id="SignalP"/>
    </source>
</evidence>
<accession>A0A1H2QFX7</accession>
<dbReference type="PANTHER" id="PTHR43798:SF5">
    <property type="entry name" value="MONOACYLGLYCEROL LIPASE ABHD6"/>
    <property type="match status" value="1"/>
</dbReference>
<sequence>MTSRFPSSIAVALFSLLLLAGCSRQEFFDNAIAWERDSAGLSPQEITVGDLHISYLSNSEANNGEILVMVHGFAADKDNWVRMAGELTEQYQVYAIDLPGHGDSSKELDRDYQLQSQVSYLHRILRALELDQVNLIGNSMGGAITALYAARYPDTIQSATLLNPAGVFRYESELNIQLEEGNNPLIVSQPGDMKRLAALALEQQPFVPWPIYGVMEERAIAKREVNERIFQALTDSASEDTFTEALASISAPVLVIWGKQDRVINYRNVEVFEQYIPNARAIILEEIGHAPMIETPERSATLVRAFVESDDVRSRSGQ</sequence>
<gene>
    <name evidence="3" type="ORF">SAMN04487960_101216</name>
</gene>
<keyword evidence="1" id="KW-0732">Signal</keyword>
<feature type="signal peptide" evidence="1">
    <location>
        <begin position="1"/>
        <end position="20"/>
    </location>
</feature>
<dbReference type="STRING" id="488533.SAMN04487960_101216"/>
<feature type="chain" id="PRO_5011725075" evidence="1">
    <location>
        <begin position="21"/>
        <end position="318"/>
    </location>
</feature>
<reference evidence="3 4" key="1">
    <citation type="submission" date="2016-10" db="EMBL/GenBank/DDBJ databases">
        <authorList>
            <person name="de Groot N.N."/>
        </authorList>
    </citation>
    <scope>NUCLEOTIDE SEQUENCE [LARGE SCALE GENOMIC DNA]</scope>
    <source>
        <strain evidence="3 4">CGMCC 1.7059</strain>
    </source>
</reference>
<dbReference type="Pfam" id="PF00561">
    <property type="entry name" value="Abhydrolase_1"/>
    <property type="match status" value="1"/>
</dbReference>
<dbReference type="Proteomes" id="UP000199675">
    <property type="component" value="Unassembled WGS sequence"/>
</dbReference>
<keyword evidence="4" id="KW-1185">Reference proteome</keyword>
<dbReference type="SUPFAM" id="SSF53474">
    <property type="entry name" value="alpha/beta-Hydrolases"/>
    <property type="match status" value="1"/>
</dbReference>
<dbReference type="OrthoDB" id="9780765at2"/>
<evidence type="ECO:0000313" key="4">
    <source>
        <dbReference type="Proteomes" id="UP000199675"/>
    </source>
</evidence>
<organism evidence="3 4">
    <name type="scientific">Marinobacter mobilis</name>
    <dbReference type="NCBI Taxonomy" id="488533"/>
    <lineage>
        <taxon>Bacteria</taxon>
        <taxon>Pseudomonadati</taxon>
        <taxon>Pseudomonadota</taxon>
        <taxon>Gammaproteobacteria</taxon>
        <taxon>Pseudomonadales</taxon>
        <taxon>Marinobacteraceae</taxon>
        <taxon>Marinobacter</taxon>
    </lineage>
</organism>
<dbReference type="PRINTS" id="PR00111">
    <property type="entry name" value="ABHYDROLASE"/>
</dbReference>
<evidence type="ECO:0000313" key="3">
    <source>
        <dbReference type="EMBL" id="SDW05975.1"/>
    </source>
</evidence>
<dbReference type="AlphaFoldDB" id="A0A1H2QFX7"/>
<dbReference type="GO" id="GO:0046464">
    <property type="term" value="P:acylglycerol catabolic process"/>
    <property type="evidence" value="ECO:0007669"/>
    <property type="project" value="TreeGrafter"/>
</dbReference>
<feature type="domain" description="AB hydrolase-1" evidence="2">
    <location>
        <begin position="66"/>
        <end position="294"/>
    </location>
</feature>
<dbReference type="InterPro" id="IPR000073">
    <property type="entry name" value="AB_hydrolase_1"/>
</dbReference>
<dbReference type="PANTHER" id="PTHR43798">
    <property type="entry name" value="MONOACYLGLYCEROL LIPASE"/>
    <property type="match status" value="1"/>
</dbReference>
<dbReference type="InterPro" id="IPR050266">
    <property type="entry name" value="AB_hydrolase_sf"/>
</dbReference>